<keyword evidence="3" id="KW-0012">Acyltransferase</keyword>
<keyword evidence="4" id="KW-1133">Transmembrane helix</keyword>
<dbReference type="InterPro" id="IPR032098">
    <property type="entry name" value="Acyltransf_C"/>
</dbReference>
<dbReference type="eggNOG" id="KOG1505">
    <property type="taxonomic scope" value="Eukaryota"/>
</dbReference>
<dbReference type="Proteomes" id="UP000001593">
    <property type="component" value="Unassembled WGS sequence"/>
</dbReference>
<evidence type="ECO:0000256" key="4">
    <source>
        <dbReference type="SAM" id="Phobius"/>
    </source>
</evidence>
<keyword evidence="7" id="KW-1185">Reference proteome</keyword>
<dbReference type="FunCoup" id="A7S6J2">
    <property type="interactions" value="227"/>
</dbReference>
<proteinExistence type="inferred from homology"/>
<dbReference type="InParanoid" id="A7S6J2"/>
<dbReference type="GO" id="GO:0036149">
    <property type="term" value="P:phosphatidylinositol acyl-chain remodeling"/>
    <property type="evidence" value="ECO:0000318"/>
    <property type="project" value="GO_Central"/>
</dbReference>
<dbReference type="Pfam" id="PF16076">
    <property type="entry name" value="Acyltransf_C"/>
    <property type="match status" value="1"/>
</dbReference>
<dbReference type="GO" id="GO:0016746">
    <property type="term" value="F:acyltransferase activity"/>
    <property type="evidence" value="ECO:0000318"/>
    <property type="project" value="GO_Central"/>
</dbReference>
<sequence length="386" mass="45725">MLRNPIGGFLYLAILYFSSFFGVIFILGPSLPLLLLNPRWFRWFNDKAISMWLVLAPAMLELIHGVKVTITGDKPPTGDTSLIIMNHRCHFDWMFYWSVLVRYGNLQYLRIIMKDVLRRIPGIGWGMQQAMYIFLRRRWEQDEGYLNTILDYFKDLNYPLQLMIFPEGTNLEDRSRVHSDSFARKNNLPIYEYVLHPRVRGFVHCVEKLRHGPRRMDAIHDVTIAYDRNYCFTEKDIILGDFPREIHFHIKRYPISEIPTDVEELEVWCQKRWLEKEDRLKLFYSKETKCFCPEDEKITQDASDKQEATVRKQMVGSIVFFVGVIVVSVLLLYRYSYARWFFIGLIAVYLLQAFVGFGMDKVQLVLHNQLSKHATKTMRYLKCADP</sequence>
<dbReference type="STRING" id="45351.A7S6J2"/>
<evidence type="ECO:0000256" key="3">
    <source>
        <dbReference type="ARBA" id="ARBA00023315"/>
    </source>
</evidence>
<dbReference type="HOGENOM" id="CLU_041844_4_0_1"/>
<dbReference type="GO" id="GO:0012505">
    <property type="term" value="C:endomembrane system"/>
    <property type="evidence" value="ECO:0000318"/>
    <property type="project" value="GO_Central"/>
</dbReference>
<dbReference type="OMA" id="ESSAWLM"/>
<evidence type="ECO:0000256" key="1">
    <source>
        <dbReference type="ARBA" id="ARBA00008655"/>
    </source>
</evidence>
<dbReference type="EMBL" id="DS469588">
    <property type="protein sequence ID" value="EDO40659.1"/>
    <property type="molecule type" value="Genomic_DNA"/>
</dbReference>
<dbReference type="InterPro" id="IPR002123">
    <property type="entry name" value="Plipid/glycerol_acylTrfase"/>
</dbReference>
<evidence type="ECO:0000313" key="7">
    <source>
        <dbReference type="Proteomes" id="UP000001593"/>
    </source>
</evidence>
<organism evidence="6 7">
    <name type="scientific">Nematostella vectensis</name>
    <name type="common">Starlet sea anemone</name>
    <dbReference type="NCBI Taxonomy" id="45351"/>
    <lineage>
        <taxon>Eukaryota</taxon>
        <taxon>Metazoa</taxon>
        <taxon>Cnidaria</taxon>
        <taxon>Anthozoa</taxon>
        <taxon>Hexacorallia</taxon>
        <taxon>Actiniaria</taxon>
        <taxon>Edwardsiidae</taxon>
        <taxon>Nematostella</taxon>
    </lineage>
</organism>
<feature type="transmembrane region" description="Helical" evidence="4">
    <location>
        <begin position="314"/>
        <end position="333"/>
    </location>
</feature>
<dbReference type="SUPFAM" id="SSF69593">
    <property type="entry name" value="Glycerol-3-phosphate (1)-acyltransferase"/>
    <property type="match status" value="1"/>
</dbReference>
<gene>
    <name evidence="6" type="ORF">NEMVEDRAFT_v1g226891</name>
</gene>
<protein>
    <recommendedName>
        <fullName evidence="5">Phospholipid/glycerol acyltransferase domain-containing protein</fullName>
    </recommendedName>
</protein>
<keyword evidence="2" id="KW-0808">Transferase</keyword>
<feature type="transmembrane region" description="Helical" evidence="4">
    <location>
        <begin position="9"/>
        <end position="28"/>
    </location>
</feature>
<dbReference type="KEGG" id="nve:5512347"/>
<dbReference type="AlphaFoldDB" id="A7S6J2"/>
<evidence type="ECO:0000259" key="5">
    <source>
        <dbReference type="SMART" id="SM00563"/>
    </source>
</evidence>
<evidence type="ECO:0000256" key="2">
    <source>
        <dbReference type="ARBA" id="ARBA00022679"/>
    </source>
</evidence>
<keyword evidence="4" id="KW-0472">Membrane</keyword>
<dbReference type="OrthoDB" id="186786at2759"/>
<feature type="transmembrane region" description="Helical" evidence="4">
    <location>
        <begin position="339"/>
        <end position="359"/>
    </location>
</feature>
<evidence type="ECO:0000313" key="6">
    <source>
        <dbReference type="EMBL" id="EDO40659.1"/>
    </source>
</evidence>
<reference evidence="6 7" key="1">
    <citation type="journal article" date="2007" name="Science">
        <title>Sea anemone genome reveals ancestral eumetazoan gene repertoire and genomic organization.</title>
        <authorList>
            <person name="Putnam N.H."/>
            <person name="Srivastava M."/>
            <person name="Hellsten U."/>
            <person name="Dirks B."/>
            <person name="Chapman J."/>
            <person name="Salamov A."/>
            <person name="Terry A."/>
            <person name="Shapiro H."/>
            <person name="Lindquist E."/>
            <person name="Kapitonov V.V."/>
            <person name="Jurka J."/>
            <person name="Genikhovich G."/>
            <person name="Grigoriev I.V."/>
            <person name="Lucas S.M."/>
            <person name="Steele R.E."/>
            <person name="Finnerty J.R."/>
            <person name="Technau U."/>
            <person name="Martindale M.Q."/>
            <person name="Rokhsar D.S."/>
        </authorList>
    </citation>
    <scope>NUCLEOTIDE SEQUENCE [LARGE SCALE GENOMIC DNA]</scope>
    <source>
        <strain evidence="7">CH2 X CH6</strain>
    </source>
</reference>
<name>A7S6J2_NEMVE</name>
<dbReference type="PhylomeDB" id="A7S6J2"/>
<dbReference type="SMART" id="SM00563">
    <property type="entry name" value="PlsC"/>
    <property type="match status" value="1"/>
</dbReference>
<accession>A7S6J2</accession>
<dbReference type="Pfam" id="PF01553">
    <property type="entry name" value="Acyltransferase"/>
    <property type="match status" value="1"/>
</dbReference>
<keyword evidence="4" id="KW-0812">Transmembrane</keyword>
<dbReference type="GO" id="GO:0005783">
    <property type="term" value="C:endoplasmic reticulum"/>
    <property type="evidence" value="ECO:0000318"/>
    <property type="project" value="GO_Central"/>
</dbReference>
<dbReference type="PANTHER" id="PTHR10983:SF16">
    <property type="entry name" value="LYSOCARDIOLIPIN ACYLTRANSFERASE 1"/>
    <property type="match status" value="1"/>
</dbReference>
<comment type="similarity">
    <text evidence="1">Belongs to the 1-acyl-sn-glycerol-3-phosphate acyltransferase family.</text>
</comment>
<feature type="domain" description="Phospholipid/glycerol acyltransferase" evidence="5">
    <location>
        <begin position="81"/>
        <end position="203"/>
    </location>
</feature>
<dbReference type="PANTHER" id="PTHR10983">
    <property type="entry name" value="1-ACYLGLYCEROL-3-PHOSPHATE ACYLTRANSFERASE-RELATED"/>
    <property type="match status" value="1"/>
</dbReference>
<dbReference type="CDD" id="cd07990">
    <property type="entry name" value="LPLAT_LCLAT1-like"/>
    <property type="match status" value="1"/>
</dbReference>